<dbReference type="InterPro" id="IPR004680">
    <property type="entry name" value="Cit_transptr-like_dom"/>
</dbReference>
<proteinExistence type="inferred from homology"/>
<evidence type="ECO:0000256" key="6">
    <source>
        <dbReference type="ARBA" id="ARBA00022989"/>
    </source>
</evidence>
<feature type="transmembrane region" description="Helical" evidence="8">
    <location>
        <begin position="162"/>
        <end position="180"/>
    </location>
</feature>
<dbReference type="PRINTS" id="PR00758">
    <property type="entry name" value="ARSENICPUMP"/>
</dbReference>
<sequence length="278" mass="30089">DPPNIMIGSANKHLDFNAFLLNLAPIVIIISIVTLGIIYFMYRNKLKTTREQIEKLMALNEKDYIKDQSLLLKSISILGLTILGFVLHSIIHVDAAVIAMTGATLLMLIGVKEHDIEDVFAHVEWVTIFFFAGLFVLVGGLIDIGLISSLAREVIDVTNGDIGFAAILILWVSGIASATIDNIPFVATMIPLIQDLATGLGLSVDSPQIEVLWWALSLGACLGGNGTLIGASANVVVAGIAKREGHGFSYMDFLKIGLPLTIVALLLSHAYIYLRYLM</sequence>
<comment type="subcellular location">
    <subcellularLocation>
        <location evidence="1">Cell membrane</location>
        <topology evidence="1">Multi-pass membrane protein</topology>
    </subcellularLocation>
</comment>
<dbReference type="AlphaFoldDB" id="A0A9X9A231"/>
<reference evidence="10 11" key="1">
    <citation type="journal article" date="2019" name="Environ. Microbiol.">
        <title>An active ?-lactamase is a part of an orchestrated cell wall stress resistance network of Bacillus subtilis and related rhizosphere species.</title>
        <authorList>
            <person name="Bucher T."/>
            <person name="Keren-Paz A."/>
            <person name="Hausser J."/>
            <person name="Olender T."/>
            <person name="Cytryn E."/>
            <person name="Kolodkin-Gal I."/>
        </authorList>
    </citation>
    <scope>NUCLEOTIDE SEQUENCE [LARGE SCALE GENOMIC DNA]</scope>
    <source>
        <strain evidence="10 11">I32</strain>
    </source>
</reference>
<feature type="domain" description="Citrate transporter-like" evidence="9">
    <location>
        <begin position="1"/>
        <end position="219"/>
    </location>
</feature>
<feature type="non-terminal residue" evidence="10">
    <location>
        <position position="1"/>
    </location>
</feature>
<evidence type="ECO:0000256" key="1">
    <source>
        <dbReference type="ARBA" id="ARBA00004651"/>
    </source>
</evidence>
<accession>A0A9X9A231</accession>
<evidence type="ECO:0000313" key="10">
    <source>
        <dbReference type="EMBL" id="TKI90889.1"/>
    </source>
</evidence>
<evidence type="ECO:0000256" key="5">
    <source>
        <dbReference type="ARBA" id="ARBA00022692"/>
    </source>
</evidence>
<evidence type="ECO:0000256" key="7">
    <source>
        <dbReference type="ARBA" id="ARBA00023136"/>
    </source>
</evidence>
<dbReference type="InterPro" id="IPR051475">
    <property type="entry name" value="Diverse_Ion_Transporter"/>
</dbReference>
<evidence type="ECO:0000256" key="2">
    <source>
        <dbReference type="ARBA" id="ARBA00009843"/>
    </source>
</evidence>
<dbReference type="Pfam" id="PF03600">
    <property type="entry name" value="CitMHS"/>
    <property type="match status" value="1"/>
</dbReference>
<evidence type="ECO:0000259" key="9">
    <source>
        <dbReference type="Pfam" id="PF03600"/>
    </source>
</evidence>
<evidence type="ECO:0000256" key="8">
    <source>
        <dbReference type="SAM" id="Phobius"/>
    </source>
</evidence>
<feature type="transmembrane region" description="Helical" evidence="8">
    <location>
        <begin position="75"/>
        <end position="108"/>
    </location>
</feature>
<evidence type="ECO:0000256" key="3">
    <source>
        <dbReference type="ARBA" id="ARBA00022448"/>
    </source>
</evidence>
<feature type="transmembrane region" description="Helical" evidence="8">
    <location>
        <begin position="20"/>
        <end position="42"/>
    </location>
</feature>
<dbReference type="Proteomes" id="UP000308444">
    <property type="component" value="Unassembled WGS sequence"/>
</dbReference>
<organism evidence="10 11">
    <name type="scientific">Bacillus cereus</name>
    <dbReference type="NCBI Taxonomy" id="1396"/>
    <lineage>
        <taxon>Bacteria</taxon>
        <taxon>Bacillati</taxon>
        <taxon>Bacillota</taxon>
        <taxon>Bacilli</taxon>
        <taxon>Bacillales</taxon>
        <taxon>Bacillaceae</taxon>
        <taxon>Bacillus</taxon>
        <taxon>Bacillus cereus group</taxon>
    </lineage>
</organism>
<keyword evidence="5 8" id="KW-0812">Transmembrane</keyword>
<dbReference type="EMBL" id="SZOH01003324">
    <property type="protein sequence ID" value="TKI90889.1"/>
    <property type="molecule type" value="Genomic_DNA"/>
</dbReference>
<protein>
    <submittedName>
        <fullName evidence="10">ArsB/NhaD family transporter</fullName>
    </submittedName>
</protein>
<evidence type="ECO:0000313" key="11">
    <source>
        <dbReference type="Proteomes" id="UP000308444"/>
    </source>
</evidence>
<dbReference type="GO" id="GO:0015105">
    <property type="term" value="F:arsenite transmembrane transporter activity"/>
    <property type="evidence" value="ECO:0007669"/>
    <property type="project" value="InterPro"/>
</dbReference>
<keyword evidence="7 8" id="KW-0472">Membrane</keyword>
<comment type="caution">
    <text evidence="10">The sequence shown here is derived from an EMBL/GenBank/DDBJ whole genome shotgun (WGS) entry which is preliminary data.</text>
</comment>
<comment type="similarity">
    <text evidence="2">Belongs to the CitM (TC 2.A.11) transporter family.</text>
</comment>
<feature type="transmembrane region" description="Helical" evidence="8">
    <location>
        <begin position="128"/>
        <end position="150"/>
    </location>
</feature>
<keyword evidence="3" id="KW-0813">Transport</keyword>
<keyword evidence="6 8" id="KW-1133">Transmembrane helix</keyword>
<feature type="transmembrane region" description="Helical" evidence="8">
    <location>
        <begin position="211"/>
        <end position="241"/>
    </location>
</feature>
<dbReference type="GO" id="GO:0005886">
    <property type="term" value="C:plasma membrane"/>
    <property type="evidence" value="ECO:0007669"/>
    <property type="project" value="UniProtKB-SubCell"/>
</dbReference>
<name>A0A9X9A231_BACCE</name>
<feature type="transmembrane region" description="Helical" evidence="8">
    <location>
        <begin position="253"/>
        <end position="274"/>
    </location>
</feature>
<dbReference type="CDD" id="cd01116">
    <property type="entry name" value="P_permease"/>
    <property type="match status" value="1"/>
</dbReference>
<dbReference type="PANTHER" id="PTHR43568">
    <property type="entry name" value="P PROTEIN"/>
    <property type="match status" value="1"/>
</dbReference>
<gene>
    <name evidence="10" type="ORF">FC695_33685</name>
</gene>
<dbReference type="InterPro" id="IPR000802">
    <property type="entry name" value="Arsenical_pump_ArsB"/>
</dbReference>
<evidence type="ECO:0000256" key="4">
    <source>
        <dbReference type="ARBA" id="ARBA00022475"/>
    </source>
</evidence>
<keyword evidence="4" id="KW-1003">Cell membrane</keyword>
<dbReference type="PANTHER" id="PTHR43568:SF1">
    <property type="entry name" value="P PROTEIN"/>
    <property type="match status" value="1"/>
</dbReference>